<dbReference type="Proteomes" id="UP000618591">
    <property type="component" value="Unassembled WGS sequence"/>
</dbReference>
<protein>
    <submittedName>
        <fullName evidence="1">Uncharacterized protein</fullName>
    </submittedName>
</protein>
<evidence type="ECO:0000313" key="1">
    <source>
        <dbReference type="EMBL" id="GGA62330.1"/>
    </source>
</evidence>
<proteinExistence type="predicted"/>
<evidence type="ECO:0000313" key="2">
    <source>
        <dbReference type="Proteomes" id="UP000618591"/>
    </source>
</evidence>
<name>A0ABQ1H7I0_9SPHN</name>
<sequence>MLVVEWLDGISEGYSDLLPSWWFEKEGGHASLTHDVLGPKGGAYGVLGAR</sequence>
<comment type="caution">
    <text evidence="1">The sequence shown here is derived from an EMBL/GenBank/DDBJ whole genome shotgun (WGS) entry which is preliminary data.</text>
</comment>
<accession>A0ABQ1H7I0</accession>
<gene>
    <name evidence="1" type="ORF">GCM10011395_35680</name>
</gene>
<dbReference type="EMBL" id="BMDW01000040">
    <property type="protein sequence ID" value="GGA62330.1"/>
    <property type="molecule type" value="Genomic_DNA"/>
</dbReference>
<organism evidence="1 2">
    <name type="scientific">Sphingomonas psychrolutea</name>
    <dbReference type="NCBI Taxonomy" id="1259676"/>
    <lineage>
        <taxon>Bacteria</taxon>
        <taxon>Pseudomonadati</taxon>
        <taxon>Pseudomonadota</taxon>
        <taxon>Alphaproteobacteria</taxon>
        <taxon>Sphingomonadales</taxon>
        <taxon>Sphingomonadaceae</taxon>
        <taxon>Sphingomonas</taxon>
    </lineage>
</organism>
<reference evidence="2" key="1">
    <citation type="journal article" date="2019" name="Int. J. Syst. Evol. Microbiol.">
        <title>The Global Catalogue of Microorganisms (GCM) 10K type strain sequencing project: providing services to taxonomists for standard genome sequencing and annotation.</title>
        <authorList>
            <consortium name="The Broad Institute Genomics Platform"/>
            <consortium name="The Broad Institute Genome Sequencing Center for Infectious Disease"/>
            <person name="Wu L."/>
            <person name="Ma J."/>
        </authorList>
    </citation>
    <scope>NUCLEOTIDE SEQUENCE [LARGE SCALE GENOMIC DNA]</scope>
    <source>
        <strain evidence="2">CGMCC 1.10106</strain>
    </source>
</reference>
<keyword evidence="2" id="KW-1185">Reference proteome</keyword>